<dbReference type="PROSITE" id="PS50102">
    <property type="entry name" value="RRM"/>
    <property type="match status" value="2"/>
</dbReference>
<dbReference type="PANTHER" id="PTHR10501">
    <property type="entry name" value="U1 SMALL NUCLEAR RIBONUCLEOPROTEIN A/U2 SMALL NUCLEAR RIBONUCLEOPROTEIN B"/>
    <property type="match status" value="1"/>
</dbReference>
<evidence type="ECO:0000256" key="6">
    <source>
        <dbReference type="ARBA" id="ARBA00022884"/>
    </source>
</evidence>
<organism evidence="13">
    <name type="scientific">Blastobotrys adeninivorans</name>
    <name type="common">Yeast</name>
    <name type="synonym">Arxula adeninivorans</name>
    <dbReference type="NCBI Taxonomy" id="409370"/>
    <lineage>
        <taxon>Eukaryota</taxon>
        <taxon>Fungi</taxon>
        <taxon>Dikarya</taxon>
        <taxon>Ascomycota</taxon>
        <taxon>Saccharomycotina</taxon>
        <taxon>Dipodascomycetes</taxon>
        <taxon>Dipodascales</taxon>
        <taxon>Trichomonascaceae</taxon>
        <taxon>Blastobotrys</taxon>
    </lineage>
</organism>
<keyword evidence="7" id="KW-0508">mRNA splicing</keyword>
<dbReference type="AlphaFoldDB" id="A0A060TA81"/>
<evidence type="ECO:0000256" key="8">
    <source>
        <dbReference type="ARBA" id="ARBA00023242"/>
    </source>
</evidence>
<evidence type="ECO:0000256" key="9">
    <source>
        <dbReference type="ARBA" id="ARBA00023274"/>
    </source>
</evidence>
<name>A0A060TA81_BLAAD</name>
<accession>A0A060TA81</accession>
<dbReference type="InterPro" id="IPR012677">
    <property type="entry name" value="Nucleotide-bd_a/b_plait_sf"/>
</dbReference>
<dbReference type="InterPro" id="IPR000504">
    <property type="entry name" value="RRM_dom"/>
</dbReference>
<dbReference type="Pfam" id="PF00076">
    <property type="entry name" value="RRM_1"/>
    <property type="match status" value="2"/>
</dbReference>
<dbReference type="SMART" id="SM00360">
    <property type="entry name" value="RRM"/>
    <property type="match status" value="2"/>
</dbReference>
<keyword evidence="5" id="KW-0677">Repeat</keyword>
<keyword evidence="6 10" id="KW-0694">RNA-binding</keyword>
<feature type="domain" description="RRM" evidence="12">
    <location>
        <begin position="145"/>
        <end position="217"/>
    </location>
</feature>
<reference evidence="13" key="1">
    <citation type="submission" date="2014-02" db="EMBL/GenBank/DDBJ databases">
        <authorList>
            <person name="Genoscope - CEA"/>
        </authorList>
    </citation>
    <scope>NUCLEOTIDE SEQUENCE</scope>
    <source>
        <strain evidence="13">LS3</strain>
    </source>
</reference>
<feature type="region of interest" description="Disordered" evidence="11">
    <location>
        <begin position="108"/>
        <end position="140"/>
    </location>
</feature>
<dbReference type="CDD" id="cd12246">
    <property type="entry name" value="RRM1_U1A_like"/>
    <property type="match status" value="1"/>
</dbReference>
<proteinExistence type="inferred from homology"/>
<dbReference type="PhylomeDB" id="A0A060TA81"/>
<keyword evidence="8" id="KW-0539">Nucleus</keyword>
<dbReference type="GO" id="GO:0030532">
    <property type="term" value="C:small nuclear ribonucleoprotein complex"/>
    <property type="evidence" value="ECO:0007669"/>
    <property type="project" value="UniProtKB-ARBA"/>
</dbReference>
<keyword evidence="4" id="KW-0747">Spliceosome</keyword>
<evidence type="ECO:0000256" key="3">
    <source>
        <dbReference type="ARBA" id="ARBA00022664"/>
    </source>
</evidence>
<evidence type="ECO:0000259" key="12">
    <source>
        <dbReference type="PROSITE" id="PS50102"/>
    </source>
</evidence>
<reference evidence="13" key="2">
    <citation type="submission" date="2014-06" db="EMBL/GenBank/DDBJ databases">
        <title>The complete genome of Blastobotrys (Arxula) adeninivorans LS3 - a yeast of biotechnological interest.</title>
        <authorList>
            <person name="Kunze G."/>
            <person name="Gaillardin C."/>
            <person name="Czernicka M."/>
            <person name="Durrens P."/>
            <person name="Martin T."/>
            <person name="Boer E."/>
            <person name="Gabaldon T."/>
            <person name="Cruz J."/>
            <person name="Talla E."/>
            <person name="Marck C."/>
            <person name="Goffeau A."/>
            <person name="Barbe V."/>
            <person name="Baret P."/>
            <person name="Baronian K."/>
            <person name="Beier S."/>
            <person name="Bleykasten C."/>
            <person name="Bode R."/>
            <person name="Casaregola S."/>
            <person name="Despons L."/>
            <person name="Fairhead C."/>
            <person name="Giersberg M."/>
            <person name="Gierski P."/>
            <person name="Hahnel U."/>
            <person name="Hartmann A."/>
            <person name="Jankowska D."/>
            <person name="Jubin C."/>
            <person name="Jung P."/>
            <person name="Lafontaine I."/>
            <person name="Leh-Louis V."/>
            <person name="Lemaire M."/>
            <person name="Marcet-Houben M."/>
            <person name="Mascher M."/>
            <person name="Morel G."/>
            <person name="Richard G.-F."/>
            <person name="Riechen J."/>
            <person name="Sacerdot C."/>
            <person name="Sarkar A."/>
            <person name="Savel G."/>
            <person name="Schacherer J."/>
            <person name="Sherman D."/>
            <person name="Straub M.-L."/>
            <person name="Stein N."/>
            <person name="Thierry A."/>
            <person name="Trautwein-Schult A."/>
            <person name="Westhof E."/>
            <person name="Worch S."/>
            <person name="Dujon B."/>
            <person name="Souciet J.-L."/>
            <person name="Wincker P."/>
            <person name="Scholz U."/>
            <person name="Neuveglise N."/>
        </authorList>
    </citation>
    <scope>NUCLEOTIDE SEQUENCE</scope>
    <source>
        <strain evidence="13">LS3</strain>
    </source>
</reference>
<sequence>MSANFRIYIRNLNEKVKLDELKSKLKGIFSSHGNVIDVVAHKNIRLRGQAFVVFDNTESATKALEAHKDEELFGKPMVIQFAKSRSDATVKRVNPEEFEEHKQKRLKIKEERNKEEESKLQHAHPKAKKPTKEATGQASTLPPNRILFLENLPPGCTAERLDEIFSAFPGFVEVRLVAVRRLGFVEFTTDEEAAASRQATLGLTLDDHVVKITFAKR</sequence>
<dbReference type="GO" id="GO:0008380">
    <property type="term" value="P:RNA splicing"/>
    <property type="evidence" value="ECO:0007669"/>
    <property type="project" value="UniProtKB-KW"/>
</dbReference>
<comment type="similarity">
    <text evidence="2">Belongs to the RRM U1 A/B'' family.</text>
</comment>
<dbReference type="CDD" id="cd12247">
    <property type="entry name" value="RRM2_U1A_like"/>
    <property type="match status" value="1"/>
</dbReference>
<keyword evidence="3" id="KW-0507">mRNA processing</keyword>
<dbReference type="GO" id="GO:0006397">
    <property type="term" value="P:mRNA processing"/>
    <property type="evidence" value="ECO:0007669"/>
    <property type="project" value="UniProtKB-KW"/>
</dbReference>
<evidence type="ECO:0000256" key="4">
    <source>
        <dbReference type="ARBA" id="ARBA00022728"/>
    </source>
</evidence>
<evidence type="ECO:0000256" key="10">
    <source>
        <dbReference type="PROSITE-ProRule" id="PRU00176"/>
    </source>
</evidence>
<feature type="domain" description="RRM" evidence="12">
    <location>
        <begin position="5"/>
        <end position="84"/>
    </location>
</feature>
<dbReference type="SUPFAM" id="SSF54928">
    <property type="entry name" value="RNA-binding domain, RBD"/>
    <property type="match status" value="1"/>
</dbReference>
<dbReference type="GO" id="GO:0005681">
    <property type="term" value="C:spliceosomal complex"/>
    <property type="evidence" value="ECO:0007669"/>
    <property type="project" value="UniProtKB-KW"/>
</dbReference>
<comment type="subcellular location">
    <subcellularLocation>
        <location evidence="1">Nucleus</location>
    </subcellularLocation>
</comment>
<evidence type="ECO:0000256" key="7">
    <source>
        <dbReference type="ARBA" id="ARBA00023187"/>
    </source>
</evidence>
<feature type="compositionally biased region" description="Basic and acidic residues" evidence="11">
    <location>
        <begin position="108"/>
        <end position="120"/>
    </location>
</feature>
<evidence type="ECO:0000256" key="5">
    <source>
        <dbReference type="ARBA" id="ARBA00022737"/>
    </source>
</evidence>
<evidence type="ECO:0000256" key="2">
    <source>
        <dbReference type="ARBA" id="ARBA00007243"/>
    </source>
</evidence>
<dbReference type="EMBL" id="HG937693">
    <property type="protein sequence ID" value="CDP35787.1"/>
    <property type="molecule type" value="Genomic_DNA"/>
</dbReference>
<evidence type="ECO:0000256" key="11">
    <source>
        <dbReference type="SAM" id="MobiDB-lite"/>
    </source>
</evidence>
<dbReference type="InterPro" id="IPR035979">
    <property type="entry name" value="RBD_domain_sf"/>
</dbReference>
<evidence type="ECO:0000256" key="1">
    <source>
        <dbReference type="ARBA" id="ARBA00004123"/>
    </source>
</evidence>
<keyword evidence="9" id="KW-0687">Ribonucleoprotein</keyword>
<dbReference type="FunFam" id="3.30.70.330:FF:000029">
    <property type="entry name" value="U2 small nuclear ribonucleoprotein B"/>
    <property type="match status" value="1"/>
</dbReference>
<dbReference type="Gene3D" id="3.30.70.330">
    <property type="match status" value="2"/>
</dbReference>
<dbReference type="GO" id="GO:0003723">
    <property type="term" value="F:RNA binding"/>
    <property type="evidence" value="ECO:0007669"/>
    <property type="project" value="UniProtKB-UniRule"/>
</dbReference>
<protein>
    <submittedName>
        <fullName evidence="13">ARAD1C43428p</fullName>
    </submittedName>
</protein>
<evidence type="ECO:0000313" key="13">
    <source>
        <dbReference type="EMBL" id="CDP35787.1"/>
    </source>
</evidence>
<dbReference type="FunFam" id="3.30.70.330:FF:000039">
    <property type="entry name" value="U1 small nuclear ribonucleoprotein A"/>
    <property type="match status" value="1"/>
</dbReference>
<gene>
    <name evidence="13" type="ORF">GNLVRS02_ARAD1C43428g</name>
</gene>